<evidence type="ECO:0000256" key="5">
    <source>
        <dbReference type="ARBA" id="ARBA00022729"/>
    </source>
</evidence>
<dbReference type="Pfam" id="PF21520">
    <property type="entry name" value="ITGAX-like_Ig_3"/>
    <property type="match status" value="1"/>
</dbReference>
<dbReference type="Gene3D" id="2.130.10.130">
    <property type="entry name" value="Integrin alpha, N-terminal"/>
    <property type="match status" value="1"/>
</dbReference>
<evidence type="ECO:0000256" key="9">
    <source>
        <dbReference type="ARBA" id="ARBA00022989"/>
    </source>
</evidence>
<reference evidence="18" key="3">
    <citation type="submission" date="2025-09" db="UniProtKB">
        <authorList>
            <consortium name="Ensembl"/>
        </authorList>
    </citation>
    <scope>IDENTIFICATION</scope>
</reference>
<comment type="subcellular location">
    <subcellularLocation>
        <location evidence="1 16">Membrane</location>
        <topology evidence="1 16">Single-pass type I membrane protein</topology>
    </subcellularLocation>
</comment>
<dbReference type="Gene3D" id="1.20.5.930">
    <property type="entry name" value="Bicelle-embedded integrin alpha(iib) transmembrane segment"/>
    <property type="match status" value="1"/>
</dbReference>
<dbReference type="SUPFAM" id="SSF69179">
    <property type="entry name" value="Integrin domains"/>
    <property type="match status" value="2"/>
</dbReference>
<dbReference type="OrthoDB" id="5317514at2759"/>
<evidence type="ECO:0000256" key="8">
    <source>
        <dbReference type="ARBA" id="ARBA00022889"/>
    </source>
</evidence>
<comment type="similarity">
    <text evidence="2 16">Belongs to the integrin alpha chain family.</text>
</comment>
<dbReference type="SUPFAM" id="SSF69318">
    <property type="entry name" value="Integrin alpha N-terminal domain"/>
    <property type="match status" value="1"/>
</dbReference>
<keyword evidence="8 16" id="KW-0130">Cell adhesion</keyword>
<keyword evidence="11 16" id="KW-0472">Membrane</keyword>
<evidence type="ECO:0000256" key="14">
    <source>
        <dbReference type="ARBA" id="ARBA00023180"/>
    </source>
</evidence>
<feature type="repeat" description="FG-GAP" evidence="15">
    <location>
        <begin position="501"/>
        <end position="557"/>
    </location>
</feature>
<dbReference type="InterPro" id="IPR013517">
    <property type="entry name" value="FG-GAP"/>
</dbReference>
<feature type="transmembrane region" description="Helical" evidence="16">
    <location>
        <begin position="1100"/>
        <end position="1122"/>
    </location>
</feature>
<dbReference type="InterPro" id="IPR028994">
    <property type="entry name" value="Integrin_alpha_N"/>
</dbReference>
<keyword evidence="12" id="KW-1015">Disulfide bond</keyword>
<keyword evidence="5" id="KW-0732">Signal</keyword>
<keyword evidence="3 16" id="KW-0812">Transmembrane</keyword>
<evidence type="ECO:0000256" key="13">
    <source>
        <dbReference type="ARBA" id="ARBA00023170"/>
    </source>
</evidence>
<dbReference type="SMART" id="SM00327">
    <property type="entry name" value="VWA"/>
    <property type="match status" value="1"/>
</dbReference>
<keyword evidence="14" id="KW-0325">Glycoprotein</keyword>
<dbReference type="PANTHER" id="PTHR23220">
    <property type="entry name" value="INTEGRIN ALPHA"/>
    <property type="match status" value="1"/>
</dbReference>
<keyword evidence="7" id="KW-0106">Calcium</keyword>
<evidence type="ECO:0000256" key="7">
    <source>
        <dbReference type="ARBA" id="ARBA00022837"/>
    </source>
</evidence>
<dbReference type="GO" id="GO:0007160">
    <property type="term" value="P:cell-matrix adhesion"/>
    <property type="evidence" value="ECO:0007669"/>
    <property type="project" value="TreeGrafter"/>
</dbReference>
<keyword evidence="9 16" id="KW-1133">Transmembrane helix</keyword>
<dbReference type="GO" id="GO:0007229">
    <property type="term" value="P:integrin-mediated signaling pathway"/>
    <property type="evidence" value="ECO:0007669"/>
    <property type="project" value="UniProtKB-KW"/>
</dbReference>
<dbReference type="InterPro" id="IPR000413">
    <property type="entry name" value="Integrin_alpha"/>
</dbReference>
<dbReference type="Pfam" id="PF00092">
    <property type="entry name" value="VWA"/>
    <property type="match status" value="1"/>
</dbReference>
<evidence type="ECO:0000259" key="17">
    <source>
        <dbReference type="PROSITE" id="PS50234"/>
    </source>
</evidence>
<feature type="repeat" description="FG-GAP" evidence="15">
    <location>
        <begin position="438"/>
        <end position="500"/>
    </location>
</feature>
<dbReference type="Pfam" id="PF08441">
    <property type="entry name" value="Integrin_A_Ig_1"/>
    <property type="match status" value="1"/>
</dbReference>
<dbReference type="GO" id="GO:0005178">
    <property type="term" value="F:integrin binding"/>
    <property type="evidence" value="ECO:0007669"/>
    <property type="project" value="TreeGrafter"/>
</dbReference>
<dbReference type="PROSITE" id="PS50234">
    <property type="entry name" value="VWFA"/>
    <property type="match status" value="1"/>
</dbReference>
<evidence type="ECO:0000313" key="19">
    <source>
        <dbReference type="Proteomes" id="UP000472271"/>
    </source>
</evidence>
<dbReference type="PANTHER" id="PTHR23220:SF84">
    <property type="entry name" value="INTEGRIN ALPHA-L"/>
    <property type="match status" value="1"/>
</dbReference>
<dbReference type="InterPro" id="IPR048285">
    <property type="entry name" value="Integrin_alpha_Ig-like_2"/>
</dbReference>
<dbReference type="SMART" id="SM00191">
    <property type="entry name" value="Int_alpha"/>
    <property type="match status" value="5"/>
</dbReference>
<reference evidence="18" key="1">
    <citation type="submission" date="2019-06" db="EMBL/GenBank/DDBJ databases">
        <authorList>
            <consortium name="Wellcome Sanger Institute Data Sharing"/>
        </authorList>
    </citation>
    <scope>NUCLEOTIDE SEQUENCE [LARGE SCALE GENOMIC DNA]</scope>
</reference>
<evidence type="ECO:0000256" key="15">
    <source>
        <dbReference type="PROSITE-ProRule" id="PRU00803"/>
    </source>
</evidence>
<dbReference type="GO" id="GO:0098609">
    <property type="term" value="P:cell-cell adhesion"/>
    <property type="evidence" value="ECO:0007669"/>
    <property type="project" value="TreeGrafter"/>
</dbReference>
<accession>A0A672YKQ9</accession>
<dbReference type="Proteomes" id="UP000472271">
    <property type="component" value="Chromosome 1"/>
</dbReference>
<reference evidence="18" key="2">
    <citation type="submission" date="2025-08" db="UniProtKB">
        <authorList>
            <consortium name="Ensembl"/>
        </authorList>
    </citation>
    <scope>IDENTIFICATION</scope>
</reference>
<evidence type="ECO:0000256" key="6">
    <source>
        <dbReference type="ARBA" id="ARBA00022737"/>
    </source>
</evidence>
<dbReference type="InterPro" id="IPR013649">
    <property type="entry name" value="Integrin_alpha_Ig-like_1"/>
</dbReference>
<name>A0A672YKQ9_9TELE</name>
<evidence type="ECO:0000256" key="11">
    <source>
        <dbReference type="ARBA" id="ARBA00023136"/>
    </source>
</evidence>
<dbReference type="InParanoid" id="A0A672YKQ9"/>
<protein>
    <submittedName>
        <fullName evidence="18">Integrin alpha-M-like</fullName>
    </submittedName>
</protein>
<dbReference type="PRINTS" id="PR01185">
    <property type="entry name" value="INTEGRINA"/>
</dbReference>
<gene>
    <name evidence="18" type="primary">zmp:0000001082</name>
</gene>
<dbReference type="AlphaFoldDB" id="A0A672YKQ9"/>
<dbReference type="Gene3D" id="2.60.40.1530">
    <property type="entry name" value="ntegrin, alpha v. Chain A, domain 4"/>
    <property type="match status" value="1"/>
</dbReference>
<feature type="repeat" description="FG-GAP" evidence="15">
    <location>
        <begin position="562"/>
        <end position="622"/>
    </location>
</feature>
<dbReference type="InterPro" id="IPR013519">
    <property type="entry name" value="Int_alpha_beta-p"/>
</dbReference>
<feature type="domain" description="VWFA" evidence="17">
    <location>
        <begin position="157"/>
        <end position="331"/>
    </location>
</feature>
<dbReference type="InterPro" id="IPR032695">
    <property type="entry name" value="Integrin_dom_sf"/>
</dbReference>
<sequence>MHRERLIFLLTYTVIVAISLSLAFNIDLTEPDVYDGDPNGFFGYKVLQVTSDKSKGIIVTAPLSGAGEICRQWNKQATCFTPQDVSVGATTVPVKHFGLSLAKHPTRSEFTVCSPTVVTECNENSYMNSVCYKMTDQLQQISNFTPNFEDCTKKMVNLVFLFDGSQSMLENEFNKNKEFIVDVMESLKNTSIKFAAVQFSSDTRTVFTFNDYTEGKAHTLLKKEKHMRRLTNTYSALKFVLEQHFENTKSGASPEATKVLVVITDGDPTESDTGIVDIYDSKKIIRFVIGVKQVSLDKVKTIASEPKDKNAFQIENYDGLTGVLENFQKKIFLTEGSTAALAGDLKEEMSQTGFSSVFNKDTLILGSVGSNTWRGSLHERRQQRETHIKDPQMEEDSYMGYSVSVGERQKVSLYFAGAPRFNHTGQVVLFTAAGNNWTTTQRINGDQIGSYFGAEVCSVDVNSDGNTDFLLVGAPLFYQAQEKREGQIYVYALTDKLELMNKLNVTAPSMGRFGTTISSLADLNGDELRDVAVGAPMENENKGAVYIYLGDRRRGIRNTYSQKIMGEKFQPGLRFFGQAIDGSIDLDDDGLPDIVVGSRGSAVVLRSRPVFNVVAHLSFEPNEISTEDFDCVTKSEESFPMITLSVCFVMVETTTSVAGTVSGGLNISYVLDVDPMRQTFRAFFSESDVKSRNFTSTNELRPGETCFNHSIHMPKCVKDTLSPVGIKLNFSQDDSETAAAVLNIDSKGQALVEVPFEKKCRTNDICISELEVDFNFMTPVLLVAERNYFNVTMRLSNHGDDAYNTSLTMHYPPGLSFSMMSLAKTTVSKPLHSCDDLDVLDKTICRISRPVYRSNSHATFVTDFLIMTNYEWNDTVSLTVSANSDNPNSTRASVTKTIPVQFEIQMAVIKAEDTVSYLNFTLEDSAPKTVVTKYKVDNRGWKSFPVNVTLFFPTKLEHDFEMNNYQVIVEKNKTQCRETDTETDMTSEYCSPERKCRFIVCDSFMLDKESDVEFVLSGEVQFKDLKEQAANIPFLKRYTGDGGGVKFKSFIYVTYDKEKYVGESDKQEGRTNGSVLWKGNDPTMSWTEIRIELIIAPDQMLIISTGAGLGLLLLIIITIIMFKLGCFRRKMHEYIQEQEEAEAHDELMPNVVIPGKPEEENKLLVAPVSAPAPADSEKENECEKSEALAIKLD</sequence>
<keyword evidence="19" id="KW-1185">Reference proteome</keyword>
<keyword evidence="4" id="KW-0479">Metal-binding</keyword>
<proteinExistence type="inferred from homology"/>
<dbReference type="GO" id="GO:0033627">
    <property type="term" value="P:cell adhesion mediated by integrin"/>
    <property type="evidence" value="ECO:0007669"/>
    <property type="project" value="TreeGrafter"/>
</dbReference>
<evidence type="ECO:0000313" key="18">
    <source>
        <dbReference type="Ensembl" id="ENSSORP00005005166.1"/>
    </source>
</evidence>
<dbReference type="Gene3D" id="2.60.40.1510">
    <property type="entry name" value="ntegrin, alpha v. Chain A, domain 3"/>
    <property type="match status" value="1"/>
</dbReference>
<dbReference type="InterPro" id="IPR036465">
    <property type="entry name" value="vWFA_dom_sf"/>
</dbReference>
<dbReference type="Ensembl" id="ENSSORT00005005317.1">
    <property type="protein sequence ID" value="ENSSORP00005005166.1"/>
    <property type="gene ID" value="ENSSORG00005002472.1"/>
</dbReference>
<dbReference type="GO" id="GO:0009897">
    <property type="term" value="C:external side of plasma membrane"/>
    <property type="evidence" value="ECO:0007669"/>
    <property type="project" value="TreeGrafter"/>
</dbReference>
<dbReference type="GO" id="GO:0008305">
    <property type="term" value="C:integrin complex"/>
    <property type="evidence" value="ECO:0007669"/>
    <property type="project" value="InterPro"/>
</dbReference>
<dbReference type="SUPFAM" id="SSF53300">
    <property type="entry name" value="vWA-like"/>
    <property type="match status" value="1"/>
</dbReference>
<dbReference type="Gene3D" id="2.60.40.1460">
    <property type="entry name" value="Integrin domains. Chain A, domain 2"/>
    <property type="match status" value="1"/>
</dbReference>
<dbReference type="PROSITE" id="PS51470">
    <property type="entry name" value="FG_GAP"/>
    <property type="match status" value="3"/>
</dbReference>
<dbReference type="Gene3D" id="3.40.50.410">
    <property type="entry name" value="von Willebrand factor, type A domain"/>
    <property type="match status" value="1"/>
</dbReference>
<dbReference type="GO" id="GO:0046872">
    <property type="term" value="F:metal ion binding"/>
    <property type="evidence" value="ECO:0007669"/>
    <property type="project" value="UniProtKB-KW"/>
</dbReference>
<dbReference type="InterPro" id="IPR002035">
    <property type="entry name" value="VWF_A"/>
</dbReference>
<evidence type="ECO:0000256" key="2">
    <source>
        <dbReference type="ARBA" id="ARBA00008054"/>
    </source>
</evidence>
<dbReference type="Pfam" id="PF01839">
    <property type="entry name" value="FG-GAP"/>
    <property type="match status" value="2"/>
</dbReference>
<dbReference type="InterPro" id="IPR048633">
    <property type="entry name" value="ITGAX-like_Ig_3"/>
</dbReference>
<evidence type="ECO:0000256" key="10">
    <source>
        <dbReference type="ARBA" id="ARBA00023037"/>
    </source>
</evidence>
<organism evidence="18 19">
    <name type="scientific">Sphaeramia orbicularis</name>
    <name type="common">orbiculate cardinalfish</name>
    <dbReference type="NCBI Taxonomy" id="375764"/>
    <lineage>
        <taxon>Eukaryota</taxon>
        <taxon>Metazoa</taxon>
        <taxon>Chordata</taxon>
        <taxon>Craniata</taxon>
        <taxon>Vertebrata</taxon>
        <taxon>Euteleostomi</taxon>
        <taxon>Actinopterygii</taxon>
        <taxon>Neopterygii</taxon>
        <taxon>Teleostei</taxon>
        <taxon>Neoteleostei</taxon>
        <taxon>Acanthomorphata</taxon>
        <taxon>Gobiaria</taxon>
        <taxon>Kurtiformes</taxon>
        <taxon>Apogonoidei</taxon>
        <taxon>Apogonidae</taxon>
        <taxon>Apogoninae</taxon>
        <taxon>Sphaeramia</taxon>
    </lineage>
</organism>
<dbReference type="Pfam" id="PF20805">
    <property type="entry name" value="Integrin_A_Ig_2"/>
    <property type="match status" value="1"/>
</dbReference>
<evidence type="ECO:0000256" key="12">
    <source>
        <dbReference type="ARBA" id="ARBA00023157"/>
    </source>
</evidence>
<evidence type="ECO:0000256" key="1">
    <source>
        <dbReference type="ARBA" id="ARBA00004479"/>
    </source>
</evidence>
<evidence type="ECO:0000256" key="3">
    <source>
        <dbReference type="ARBA" id="ARBA00022692"/>
    </source>
</evidence>
<keyword evidence="13 16" id="KW-0675">Receptor</keyword>
<keyword evidence="6" id="KW-0677">Repeat</keyword>
<dbReference type="PRINTS" id="PR00453">
    <property type="entry name" value="VWFADOMAIN"/>
</dbReference>
<keyword evidence="10 16" id="KW-0401">Integrin</keyword>
<evidence type="ECO:0000256" key="16">
    <source>
        <dbReference type="RuleBase" id="RU003762"/>
    </source>
</evidence>
<evidence type="ECO:0000256" key="4">
    <source>
        <dbReference type="ARBA" id="ARBA00022723"/>
    </source>
</evidence>